<evidence type="ECO:0000313" key="2">
    <source>
        <dbReference type="EMBL" id="KAK8497939.1"/>
    </source>
</evidence>
<sequence>MAGFSEDAKPQQLPQSKANVQSVRTRNGHSNKHSAQATSGSETWGFGTDNFTAAPAASSQRLKATVSEGSSSQRSVGQYAHFSGRVRKASEGVNQHAIAKLECNIFDEYHHDPFSNLELKWRLVP</sequence>
<organism evidence="2 3">
    <name type="scientific">Hibiscus sabdariffa</name>
    <name type="common">roselle</name>
    <dbReference type="NCBI Taxonomy" id="183260"/>
    <lineage>
        <taxon>Eukaryota</taxon>
        <taxon>Viridiplantae</taxon>
        <taxon>Streptophyta</taxon>
        <taxon>Embryophyta</taxon>
        <taxon>Tracheophyta</taxon>
        <taxon>Spermatophyta</taxon>
        <taxon>Magnoliopsida</taxon>
        <taxon>eudicotyledons</taxon>
        <taxon>Gunneridae</taxon>
        <taxon>Pentapetalae</taxon>
        <taxon>rosids</taxon>
        <taxon>malvids</taxon>
        <taxon>Malvales</taxon>
        <taxon>Malvaceae</taxon>
        <taxon>Malvoideae</taxon>
        <taxon>Hibiscus</taxon>
    </lineage>
</organism>
<dbReference type="EMBL" id="JBBPBM010000284">
    <property type="protein sequence ID" value="KAK8497939.1"/>
    <property type="molecule type" value="Genomic_DNA"/>
</dbReference>
<gene>
    <name evidence="2" type="ORF">V6N12_057114</name>
</gene>
<feature type="compositionally biased region" description="Polar residues" evidence="1">
    <location>
        <begin position="33"/>
        <end position="42"/>
    </location>
</feature>
<comment type="caution">
    <text evidence="2">The sequence shown here is derived from an EMBL/GenBank/DDBJ whole genome shotgun (WGS) entry which is preliminary data.</text>
</comment>
<feature type="region of interest" description="Disordered" evidence="1">
    <location>
        <begin position="1"/>
        <end position="77"/>
    </location>
</feature>
<accession>A0ABR2AUU4</accession>
<protein>
    <submittedName>
        <fullName evidence="2">Uncharacterized protein</fullName>
    </submittedName>
</protein>
<dbReference type="Proteomes" id="UP001472677">
    <property type="component" value="Unassembled WGS sequence"/>
</dbReference>
<evidence type="ECO:0000256" key="1">
    <source>
        <dbReference type="SAM" id="MobiDB-lite"/>
    </source>
</evidence>
<feature type="compositionally biased region" description="Polar residues" evidence="1">
    <location>
        <begin position="12"/>
        <end position="25"/>
    </location>
</feature>
<keyword evidence="3" id="KW-1185">Reference proteome</keyword>
<proteinExistence type="predicted"/>
<feature type="compositionally biased region" description="Polar residues" evidence="1">
    <location>
        <begin position="57"/>
        <end position="76"/>
    </location>
</feature>
<reference evidence="2 3" key="1">
    <citation type="journal article" date="2024" name="G3 (Bethesda)">
        <title>Genome assembly of Hibiscus sabdariffa L. provides insights into metabolisms of medicinal natural products.</title>
        <authorList>
            <person name="Kim T."/>
        </authorList>
    </citation>
    <scope>NUCLEOTIDE SEQUENCE [LARGE SCALE GENOMIC DNA]</scope>
    <source>
        <strain evidence="2">TK-2024</strain>
        <tissue evidence="2">Old leaves</tissue>
    </source>
</reference>
<evidence type="ECO:0000313" key="3">
    <source>
        <dbReference type="Proteomes" id="UP001472677"/>
    </source>
</evidence>
<name>A0ABR2AUU4_9ROSI</name>